<reference evidence="3 4" key="1">
    <citation type="submission" date="2023-03" db="EMBL/GenBank/DDBJ databases">
        <title>High-quality genome of Scylla paramamosain provides insights in environmental adaptation.</title>
        <authorList>
            <person name="Zhang L."/>
        </authorList>
    </citation>
    <scope>NUCLEOTIDE SEQUENCE [LARGE SCALE GENOMIC DNA]</scope>
    <source>
        <strain evidence="3">LZ_2023a</strain>
        <tissue evidence="3">Muscle</tissue>
    </source>
</reference>
<proteinExistence type="predicted"/>
<dbReference type="Pfam" id="PF08205">
    <property type="entry name" value="C2-set_2"/>
    <property type="match status" value="1"/>
</dbReference>
<gene>
    <name evidence="3" type="ORF">O3P69_003095</name>
</gene>
<dbReference type="PANTHER" id="PTHR21261:SF15">
    <property type="entry name" value="BEATEN PATH IIIA, ISOFORM D-RELATED"/>
    <property type="match status" value="1"/>
</dbReference>
<dbReference type="Proteomes" id="UP001487740">
    <property type="component" value="Unassembled WGS sequence"/>
</dbReference>
<sequence length="246" mass="27208">MPRTPPDYIAPQPSSTNFASYSPRPVTSDHILLLDHYLHSFLLHYTRLANTLVAGRDGSRVTLSGVEVGASDVYRCELVAEGPPFHTTQRSANMTVVVLPRGPPIITGSRNYYQHNERVALNCTSPPSRPAVVLSWTVNGHQVSDSHIRTVEKVTNPAGLERVTTRLGLRVTQDHFRGGTMTITCEGRLADLYARTARIRIREPSSRWFTSTNLYHTSASSHLEASWCSVVAAMGIISHVLCQFLS</sequence>
<dbReference type="Gene3D" id="2.60.40.10">
    <property type="entry name" value="Immunoglobulins"/>
    <property type="match status" value="1"/>
</dbReference>
<dbReference type="SUPFAM" id="SSF48726">
    <property type="entry name" value="Immunoglobulin"/>
    <property type="match status" value="1"/>
</dbReference>
<dbReference type="AlphaFoldDB" id="A0AAW0UJ98"/>
<dbReference type="PANTHER" id="PTHR21261">
    <property type="entry name" value="BEAT PROTEIN"/>
    <property type="match status" value="1"/>
</dbReference>
<name>A0AAW0UJ98_SCYPA</name>
<dbReference type="EMBL" id="JARAKH010000010">
    <property type="protein sequence ID" value="KAK8400165.1"/>
    <property type="molecule type" value="Genomic_DNA"/>
</dbReference>
<evidence type="ECO:0000259" key="2">
    <source>
        <dbReference type="Pfam" id="PF08205"/>
    </source>
</evidence>
<keyword evidence="4" id="KW-1185">Reference proteome</keyword>
<dbReference type="InterPro" id="IPR013162">
    <property type="entry name" value="CD80_C2-set"/>
</dbReference>
<evidence type="ECO:0000313" key="4">
    <source>
        <dbReference type="Proteomes" id="UP001487740"/>
    </source>
</evidence>
<accession>A0AAW0UJ98</accession>
<protein>
    <recommendedName>
        <fullName evidence="2">CD80-like immunoglobulin C2-set domain-containing protein</fullName>
    </recommendedName>
</protein>
<feature type="domain" description="CD80-like immunoglobulin C2-set" evidence="2">
    <location>
        <begin position="114"/>
        <end position="186"/>
    </location>
</feature>
<comment type="caution">
    <text evidence="3">The sequence shown here is derived from an EMBL/GenBank/DDBJ whole genome shotgun (WGS) entry which is preliminary data.</text>
</comment>
<organism evidence="3 4">
    <name type="scientific">Scylla paramamosain</name>
    <name type="common">Mud crab</name>
    <dbReference type="NCBI Taxonomy" id="85552"/>
    <lineage>
        <taxon>Eukaryota</taxon>
        <taxon>Metazoa</taxon>
        <taxon>Ecdysozoa</taxon>
        <taxon>Arthropoda</taxon>
        <taxon>Crustacea</taxon>
        <taxon>Multicrustacea</taxon>
        <taxon>Malacostraca</taxon>
        <taxon>Eumalacostraca</taxon>
        <taxon>Eucarida</taxon>
        <taxon>Decapoda</taxon>
        <taxon>Pleocyemata</taxon>
        <taxon>Brachyura</taxon>
        <taxon>Eubrachyura</taxon>
        <taxon>Portunoidea</taxon>
        <taxon>Portunidae</taxon>
        <taxon>Portuninae</taxon>
        <taxon>Scylla</taxon>
    </lineage>
</organism>
<dbReference type="InterPro" id="IPR013783">
    <property type="entry name" value="Ig-like_fold"/>
</dbReference>
<evidence type="ECO:0000313" key="3">
    <source>
        <dbReference type="EMBL" id="KAK8400165.1"/>
    </source>
</evidence>
<dbReference type="InterPro" id="IPR036179">
    <property type="entry name" value="Ig-like_dom_sf"/>
</dbReference>
<keyword evidence="1" id="KW-1015">Disulfide bond</keyword>
<evidence type="ECO:0000256" key="1">
    <source>
        <dbReference type="ARBA" id="ARBA00023157"/>
    </source>
</evidence>